<evidence type="ECO:0000313" key="1">
    <source>
        <dbReference type="EMBL" id="MBC3906529.1"/>
    </source>
</evidence>
<dbReference type="Pfam" id="PF13365">
    <property type="entry name" value="Trypsin_2"/>
    <property type="match status" value="1"/>
</dbReference>
<name>A0ABR6Z411_9BURK</name>
<comment type="caution">
    <text evidence="1">The sequence shown here is derived from an EMBL/GenBank/DDBJ whole genome shotgun (WGS) entry which is preliminary data.</text>
</comment>
<evidence type="ECO:0000313" key="2">
    <source>
        <dbReference type="Proteomes" id="UP000646911"/>
    </source>
</evidence>
<protein>
    <submittedName>
        <fullName evidence="1">Trypsin-like peptidase domain-containing protein</fullName>
    </submittedName>
</protein>
<proteinExistence type="predicted"/>
<dbReference type="PANTHER" id="PTHR35729:SF1">
    <property type="entry name" value="T1B9.12 PROTEIN"/>
    <property type="match status" value="1"/>
</dbReference>
<sequence length="238" mass="26290">MSVIIEQIARAEQKASDFDLDADILYRCDKTPAQLSTVKQQVERKQFLRESMGDAGKADAFFERILLVNELQDVNYLARGLVAARSVARIAIHGLDGSQIGWGTGFLIGPGVSLTNHHVLPDAPSCKSSKAHFNYELNEAGEQTGPQIFKSHPHRLFQTSVDLDFTVVAVDEKASNAEVHLSSYAYLPLIEATGKVSDGEWLTIIQHPNGGLKQLCVRENKLIKRTENELLYSTDILG</sequence>
<accession>A0ABR6Z411</accession>
<dbReference type="SUPFAM" id="SSF50494">
    <property type="entry name" value="Trypsin-like serine proteases"/>
    <property type="match status" value="1"/>
</dbReference>
<dbReference type="PANTHER" id="PTHR35729">
    <property type="entry name" value="T1B9.12 PROTEIN"/>
    <property type="match status" value="1"/>
</dbReference>
<dbReference type="Proteomes" id="UP000646911">
    <property type="component" value="Unassembled WGS sequence"/>
</dbReference>
<organism evidence="1 2">
    <name type="scientific">Undibacterium umbellatum</name>
    <dbReference type="NCBI Taxonomy" id="2762300"/>
    <lineage>
        <taxon>Bacteria</taxon>
        <taxon>Pseudomonadati</taxon>
        <taxon>Pseudomonadota</taxon>
        <taxon>Betaproteobacteria</taxon>
        <taxon>Burkholderiales</taxon>
        <taxon>Oxalobacteraceae</taxon>
        <taxon>Undibacterium</taxon>
    </lineage>
</organism>
<dbReference type="InterPro" id="IPR009003">
    <property type="entry name" value="Peptidase_S1_PA"/>
</dbReference>
<dbReference type="EMBL" id="JACOFX010000001">
    <property type="protein sequence ID" value="MBC3906529.1"/>
    <property type="molecule type" value="Genomic_DNA"/>
</dbReference>
<dbReference type="RefSeq" id="WP_186951735.1">
    <property type="nucleotide sequence ID" value="NZ_JACOFX010000001.1"/>
</dbReference>
<dbReference type="Gene3D" id="2.40.10.10">
    <property type="entry name" value="Trypsin-like serine proteases"/>
    <property type="match status" value="2"/>
</dbReference>
<dbReference type="InterPro" id="IPR043504">
    <property type="entry name" value="Peptidase_S1_PA_chymotrypsin"/>
</dbReference>
<reference evidence="1 2" key="1">
    <citation type="submission" date="2020-08" db="EMBL/GenBank/DDBJ databases">
        <title>Novel species isolated from subtropical streams in China.</title>
        <authorList>
            <person name="Lu H."/>
        </authorList>
    </citation>
    <scope>NUCLEOTIDE SEQUENCE [LARGE SCALE GENOMIC DNA]</scope>
    <source>
        <strain evidence="1 2">NL8W</strain>
    </source>
</reference>
<keyword evidence="2" id="KW-1185">Reference proteome</keyword>
<gene>
    <name evidence="1" type="ORF">H8L47_02985</name>
</gene>